<reference evidence="2 3" key="1">
    <citation type="submission" date="2018-07" db="EMBL/GenBank/DDBJ databases">
        <title>Genome sequences of Haloplanus sp. CBA1113.</title>
        <authorList>
            <person name="Kim Y.B."/>
            <person name="Roh S.W."/>
        </authorList>
    </citation>
    <scope>NUCLEOTIDE SEQUENCE [LARGE SCALE GENOMIC DNA]</scope>
    <source>
        <strain evidence="2 3">CBA1113</strain>
    </source>
</reference>
<dbReference type="EMBL" id="CP031150">
    <property type="protein sequence ID" value="AXG06032.1"/>
    <property type="molecule type" value="Genomic_DNA"/>
</dbReference>
<evidence type="ECO:0000313" key="3">
    <source>
        <dbReference type="Proteomes" id="UP000253273"/>
    </source>
</evidence>
<dbReference type="Gene3D" id="2.40.50.140">
    <property type="entry name" value="Nucleic acid-binding proteins"/>
    <property type="match status" value="1"/>
</dbReference>
<dbReference type="AlphaFoldDB" id="A0A345E1G0"/>
<dbReference type="KEGG" id="haj:DU500_06000"/>
<keyword evidence="3" id="KW-1185">Reference proteome</keyword>
<evidence type="ECO:0000313" key="2">
    <source>
        <dbReference type="EMBL" id="AXG06032.1"/>
    </source>
</evidence>
<name>A0A345E1G0_9EURY</name>
<proteinExistence type="predicted"/>
<keyword evidence="2" id="KW-0238">DNA-binding</keyword>
<dbReference type="GO" id="GO:0003677">
    <property type="term" value="F:DNA binding"/>
    <property type="evidence" value="ECO:0007669"/>
    <property type="project" value="UniProtKB-KW"/>
</dbReference>
<organism evidence="2 3">
    <name type="scientific">Haloplanus rubicundus</name>
    <dbReference type="NCBI Taxonomy" id="1547898"/>
    <lineage>
        <taxon>Archaea</taxon>
        <taxon>Methanobacteriati</taxon>
        <taxon>Methanobacteriota</taxon>
        <taxon>Stenosarchaea group</taxon>
        <taxon>Halobacteria</taxon>
        <taxon>Halobacteriales</taxon>
        <taxon>Haloferacaceae</taxon>
        <taxon>Haloplanus</taxon>
    </lineage>
</organism>
<dbReference type="InterPro" id="IPR012340">
    <property type="entry name" value="NA-bd_OB-fold"/>
</dbReference>
<dbReference type="Proteomes" id="UP000253273">
    <property type="component" value="Chromosome"/>
</dbReference>
<gene>
    <name evidence="2" type="ORF">DU500_06000</name>
</gene>
<feature type="region of interest" description="Disordered" evidence="1">
    <location>
        <begin position="25"/>
        <end position="49"/>
    </location>
</feature>
<sequence>MFGQTLEAEERLKARELEIKRTRRRIDDRQDSDREARTRQVVRKQARTRHKQTQLVDAREFLSQDELAAVNQQAKRLCERLGSSRRLSRATIGRRLAEHLLAGRELCEAVIQVAEEEQLAPGRIIPIEAVPEVKRGDVSIEGEIKTLFESQHPKISQVGLIGDATAKIKFTSWRRSEQPTVREGERVRFRGVAKNWYRGRCSVALTSTSRIVFPDRGRWWDA</sequence>
<protein>
    <submittedName>
        <fullName evidence="2">DNA-binding protein</fullName>
    </submittedName>
</protein>
<accession>A0A345E1G0</accession>
<feature type="compositionally biased region" description="Basic and acidic residues" evidence="1">
    <location>
        <begin position="25"/>
        <end position="38"/>
    </location>
</feature>
<feature type="compositionally biased region" description="Basic residues" evidence="1">
    <location>
        <begin position="40"/>
        <end position="49"/>
    </location>
</feature>
<dbReference type="CDD" id="cd04491">
    <property type="entry name" value="SoSSB_OBF"/>
    <property type="match status" value="1"/>
</dbReference>
<dbReference type="SUPFAM" id="SSF50249">
    <property type="entry name" value="Nucleic acid-binding proteins"/>
    <property type="match status" value="1"/>
</dbReference>
<evidence type="ECO:0000256" key="1">
    <source>
        <dbReference type="SAM" id="MobiDB-lite"/>
    </source>
</evidence>